<dbReference type="GO" id="GO:0006974">
    <property type="term" value="P:DNA damage response"/>
    <property type="evidence" value="ECO:0007669"/>
    <property type="project" value="TreeGrafter"/>
</dbReference>
<proteinExistence type="predicted"/>
<dbReference type="STRING" id="734.B0187_00580"/>
<dbReference type="Gene3D" id="3.30.70.2970">
    <property type="entry name" value="Protein of unknown function (DUF541), domain 2"/>
    <property type="match status" value="1"/>
</dbReference>
<dbReference type="PANTHER" id="PTHR34387">
    <property type="entry name" value="SLR1258 PROTEIN"/>
    <property type="match status" value="1"/>
</dbReference>
<evidence type="ECO:0000313" key="3">
    <source>
        <dbReference type="Proteomes" id="UP000190867"/>
    </source>
</evidence>
<dbReference type="OrthoDB" id="7062395at2"/>
<dbReference type="AlphaFoldDB" id="A0A1T0AW20"/>
<keyword evidence="3" id="KW-1185">Reference proteome</keyword>
<evidence type="ECO:0000313" key="2">
    <source>
        <dbReference type="EMBL" id="OOS00826.1"/>
    </source>
</evidence>
<reference evidence="2 3" key="1">
    <citation type="submission" date="2017-02" db="EMBL/GenBank/DDBJ databases">
        <title>Draft genome sequence of Haemophilus paracuniculus CCUG 43573 type strain.</title>
        <authorList>
            <person name="Engstrom-Jakobsson H."/>
            <person name="Salva-Serra F."/>
            <person name="Thorell K."/>
            <person name="Gonzales-Siles L."/>
            <person name="Karlsson R."/>
            <person name="Boulund F."/>
            <person name="Engstrand L."/>
            <person name="Kristiansson E."/>
            <person name="Moore E."/>
        </authorList>
    </citation>
    <scope>NUCLEOTIDE SEQUENCE [LARGE SCALE GENOMIC DNA]</scope>
    <source>
        <strain evidence="2 3">CCUG 43573</strain>
    </source>
</reference>
<keyword evidence="1" id="KW-0732">Signal</keyword>
<evidence type="ECO:0000256" key="1">
    <source>
        <dbReference type="SAM" id="SignalP"/>
    </source>
</evidence>
<dbReference type="Pfam" id="PF04402">
    <property type="entry name" value="SIMPL"/>
    <property type="match status" value="1"/>
</dbReference>
<name>A0A1T0AW20_9PAST</name>
<feature type="signal peptide" evidence="1">
    <location>
        <begin position="1"/>
        <end position="21"/>
    </location>
</feature>
<comment type="caution">
    <text evidence="2">The sequence shown here is derived from an EMBL/GenBank/DDBJ whole genome shotgun (WGS) entry which is preliminary data.</text>
</comment>
<organism evidence="2 3">
    <name type="scientific">Haemophilus paracuniculus</name>
    <dbReference type="NCBI Taxonomy" id="734"/>
    <lineage>
        <taxon>Bacteria</taxon>
        <taxon>Pseudomonadati</taxon>
        <taxon>Pseudomonadota</taxon>
        <taxon>Gammaproteobacteria</taxon>
        <taxon>Pasteurellales</taxon>
        <taxon>Pasteurellaceae</taxon>
        <taxon>Haemophilus</taxon>
    </lineage>
</organism>
<dbReference type="PANTHER" id="PTHR34387:SF1">
    <property type="entry name" value="PERIPLASMIC IMMUNOGENIC PROTEIN"/>
    <property type="match status" value="1"/>
</dbReference>
<evidence type="ECO:0008006" key="4">
    <source>
        <dbReference type="Google" id="ProtNLM"/>
    </source>
</evidence>
<accession>A0A1T0AW20</accession>
<sequence length="236" mass="25736">MKFKKYLAILPLAFASLVATAESNAPATKSNGSTFSFATEINRTVDNDLMQAVVFSRKTGKSLPELRQAVSSSLNKVLEEAKKQPSIEIQADGVTNYANYNAKNKVEGWVAEGRIFLKGKDFEAIAKVLENLGENVAISDISFSVSPEKMAALEDEMTLEAIKQFQRKAEVIRKGLNAKGYRLGNVNLETPNGEQNFARPIAYMAKSEMAEDSAMPMESGKATISARASGTIEIEQ</sequence>
<dbReference type="Proteomes" id="UP000190867">
    <property type="component" value="Unassembled WGS sequence"/>
</dbReference>
<dbReference type="RefSeq" id="WP_078235764.1">
    <property type="nucleotide sequence ID" value="NZ_MUYA01000001.1"/>
</dbReference>
<dbReference type="InterPro" id="IPR007497">
    <property type="entry name" value="SIMPL/DUF541"/>
</dbReference>
<feature type="chain" id="PRO_5013182150" description="SIMPL domain-containing protein" evidence="1">
    <location>
        <begin position="22"/>
        <end position="236"/>
    </location>
</feature>
<dbReference type="InterPro" id="IPR052022">
    <property type="entry name" value="26kDa_periplasmic_antigen"/>
</dbReference>
<gene>
    <name evidence="2" type="ORF">B0187_00580</name>
</gene>
<dbReference type="Gene3D" id="3.30.110.170">
    <property type="entry name" value="Protein of unknown function (DUF541), domain 1"/>
    <property type="match status" value="1"/>
</dbReference>
<protein>
    <recommendedName>
        <fullName evidence="4">SIMPL domain-containing protein</fullName>
    </recommendedName>
</protein>
<dbReference type="EMBL" id="MUYA01000001">
    <property type="protein sequence ID" value="OOS00826.1"/>
    <property type="molecule type" value="Genomic_DNA"/>
</dbReference>